<evidence type="ECO:0000313" key="2">
    <source>
        <dbReference type="Proteomes" id="UP001638806"/>
    </source>
</evidence>
<organism evidence="1 2">
    <name type="scientific">Purpureocillium lilacinum</name>
    <name type="common">Paecilomyces lilacinus</name>
    <dbReference type="NCBI Taxonomy" id="33203"/>
    <lineage>
        <taxon>Eukaryota</taxon>
        <taxon>Fungi</taxon>
        <taxon>Dikarya</taxon>
        <taxon>Ascomycota</taxon>
        <taxon>Pezizomycotina</taxon>
        <taxon>Sordariomycetes</taxon>
        <taxon>Hypocreomycetidae</taxon>
        <taxon>Hypocreales</taxon>
        <taxon>Ophiocordycipitaceae</taxon>
        <taxon>Purpureocillium</taxon>
    </lineage>
</organism>
<dbReference type="EMBL" id="JBGNUJ010000013">
    <property type="protein sequence ID" value="KAL3952132.1"/>
    <property type="molecule type" value="Genomic_DNA"/>
</dbReference>
<protein>
    <submittedName>
        <fullName evidence="1">Uncharacterized protein</fullName>
    </submittedName>
</protein>
<gene>
    <name evidence="1" type="ORF">ACCO45_013849</name>
</gene>
<comment type="caution">
    <text evidence="1">The sequence shown here is derived from an EMBL/GenBank/DDBJ whole genome shotgun (WGS) entry which is preliminary data.</text>
</comment>
<dbReference type="Proteomes" id="UP001638806">
    <property type="component" value="Unassembled WGS sequence"/>
</dbReference>
<proteinExistence type="predicted"/>
<accession>A0ACC4D737</accession>
<name>A0ACC4D737_PURLI</name>
<reference evidence="1" key="1">
    <citation type="submission" date="2024-12" db="EMBL/GenBank/DDBJ databases">
        <title>Comparative genomics and development of molecular markers within Purpureocillium lilacinum and among Purpureocillium species.</title>
        <authorList>
            <person name="Yeh Z.-Y."/>
            <person name="Ni N.-T."/>
            <person name="Lo P.-H."/>
            <person name="Mushyakhwo K."/>
            <person name="Lin C.-F."/>
            <person name="Nai Y.-S."/>
        </authorList>
    </citation>
    <scope>NUCLEOTIDE SEQUENCE</scope>
    <source>
        <strain evidence="1">NCHU-NPUST-175</strain>
    </source>
</reference>
<keyword evidence="2" id="KW-1185">Reference proteome</keyword>
<evidence type="ECO:0000313" key="1">
    <source>
        <dbReference type="EMBL" id="KAL3952132.1"/>
    </source>
</evidence>
<sequence>MLVFCVIILSCTATCLADLAFPAAELLVERAPSFGGFALIADPCPADLTKCKIRGGVVLLIPPAGTLALATLALLAAQRVPAAGATSSTGQTTLSHASTATTTTLPTGASVTTAPTTPTGTTATPASPTPTVGGATSLNFWGSGGTAAVIVGFVAAGFLACALQLVLGSSFPDYSRQLSMCLKLFKELDLELRRQALEGRLLTSEHGTGLGNLLPSPDMATTMAEN</sequence>